<comment type="similarity">
    <text evidence="1">Belongs to the Gfa family.</text>
</comment>
<dbReference type="Pfam" id="PF04828">
    <property type="entry name" value="GFA"/>
    <property type="match status" value="1"/>
</dbReference>
<dbReference type="GO" id="GO:0046872">
    <property type="term" value="F:metal ion binding"/>
    <property type="evidence" value="ECO:0007669"/>
    <property type="project" value="UniProtKB-KW"/>
</dbReference>
<evidence type="ECO:0000256" key="2">
    <source>
        <dbReference type="ARBA" id="ARBA00022723"/>
    </source>
</evidence>
<keyword evidence="7" id="KW-1185">Reference proteome</keyword>
<dbReference type="InterPro" id="IPR011057">
    <property type="entry name" value="Mss4-like_sf"/>
</dbReference>
<evidence type="ECO:0000313" key="6">
    <source>
        <dbReference type="EMBL" id="TFF19911.1"/>
    </source>
</evidence>
<evidence type="ECO:0000256" key="4">
    <source>
        <dbReference type="ARBA" id="ARBA00023239"/>
    </source>
</evidence>
<dbReference type="PANTHER" id="PTHR33337:SF40">
    <property type="entry name" value="CENP-V_GFA DOMAIN-CONTAINING PROTEIN-RELATED"/>
    <property type="match status" value="1"/>
</dbReference>
<dbReference type="PANTHER" id="PTHR33337">
    <property type="entry name" value="GFA DOMAIN-CONTAINING PROTEIN"/>
    <property type="match status" value="1"/>
</dbReference>
<feature type="domain" description="CENP-V/GFA" evidence="5">
    <location>
        <begin position="10"/>
        <end position="124"/>
    </location>
</feature>
<evidence type="ECO:0000256" key="3">
    <source>
        <dbReference type="ARBA" id="ARBA00022833"/>
    </source>
</evidence>
<dbReference type="PROSITE" id="PS51891">
    <property type="entry name" value="CENP_V_GFA"/>
    <property type="match status" value="1"/>
</dbReference>
<evidence type="ECO:0000259" key="5">
    <source>
        <dbReference type="PROSITE" id="PS51891"/>
    </source>
</evidence>
<dbReference type="RefSeq" id="WP_134763592.1">
    <property type="nucleotide sequence ID" value="NZ_SOZD01000006.1"/>
</dbReference>
<comment type="caution">
    <text evidence="6">The sequence shown here is derived from an EMBL/GenBank/DDBJ whole genome shotgun (WGS) entry which is preliminary data.</text>
</comment>
<dbReference type="Proteomes" id="UP000298179">
    <property type="component" value="Unassembled WGS sequence"/>
</dbReference>
<evidence type="ECO:0000313" key="7">
    <source>
        <dbReference type="Proteomes" id="UP000298179"/>
    </source>
</evidence>
<dbReference type="SUPFAM" id="SSF51316">
    <property type="entry name" value="Mss4-like"/>
    <property type="match status" value="1"/>
</dbReference>
<dbReference type="Gene3D" id="3.90.1590.10">
    <property type="entry name" value="glutathione-dependent formaldehyde- activating enzyme (gfa)"/>
    <property type="match status" value="1"/>
</dbReference>
<dbReference type="GO" id="GO:0016846">
    <property type="term" value="F:carbon-sulfur lyase activity"/>
    <property type="evidence" value="ECO:0007669"/>
    <property type="project" value="InterPro"/>
</dbReference>
<accession>A0A4Y8RE88</accession>
<proteinExistence type="inferred from homology"/>
<dbReference type="EMBL" id="SOZD01000006">
    <property type="protein sequence ID" value="TFF19911.1"/>
    <property type="molecule type" value="Genomic_DNA"/>
</dbReference>
<keyword evidence="4" id="KW-0456">Lyase</keyword>
<dbReference type="OrthoDB" id="9807246at2"/>
<name>A0A4Y8RE88_9HYPH</name>
<keyword evidence="3" id="KW-0862">Zinc</keyword>
<evidence type="ECO:0000256" key="1">
    <source>
        <dbReference type="ARBA" id="ARBA00005495"/>
    </source>
</evidence>
<organism evidence="6 7">
    <name type="scientific">Jiella endophytica</name>
    <dbReference type="NCBI Taxonomy" id="2558362"/>
    <lineage>
        <taxon>Bacteria</taxon>
        <taxon>Pseudomonadati</taxon>
        <taxon>Pseudomonadota</taxon>
        <taxon>Alphaproteobacteria</taxon>
        <taxon>Hyphomicrobiales</taxon>
        <taxon>Aurantimonadaceae</taxon>
        <taxon>Jiella</taxon>
    </lineage>
</organism>
<dbReference type="InterPro" id="IPR006913">
    <property type="entry name" value="CENP-V/GFA"/>
</dbReference>
<keyword evidence="2" id="KW-0479">Metal-binding</keyword>
<gene>
    <name evidence="6" type="ORF">E3C22_19830</name>
</gene>
<sequence>MKKNPLPPTISGQCYCGAITIHASGRPEAIAYCHCADCRRVTGAPVAAFAEFAASAVTFTPDDGRHVSVNAGVTRSFCASCGSPIAGRYDYLPGKVYIGVGILDQADELAPRLHAHEAERLPWLHIDDDLERLEDSARSRLAPPSR</sequence>
<dbReference type="AlphaFoldDB" id="A0A4Y8RE88"/>
<protein>
    <submittedName>
        <fullName evidence="6">GFA family protein</fullName>
    </submittedName>
</protein>
<reference evidence="6 7" key="1">
    <citation type="submission" date="2019-03" db="EMBL/GenBank/DDBJ databases">
        <title>Jiella endophytica sp. nov., a novel endophytic bacterium isolated from root of Ficus microcarpa Linn. f.</title>
        <authorList>
            <person name="Tuo L."/>
        </authorList>
    </citation>
    <scope>NUCLEOTIDE SEQUENCE [LARGE SCALE GENOMIC DNA]</scope>
    <source>
        <strain evidence="6 7">CBS5Q-3</strain>
    </source>
</reference>